<evidence type="ECO:0000313" key="2">
    <source>
        <dbReference type="Proteomes" id="UP000004829"/>
    </source>
</evidence>
<organism evidence="1 2">
    <name type="scientific">Fusobacterium hwasookii ChDC F128</name>
    <dbReference type="NCBI Taxonomy" id="1216362"/>
    <lineage>
        <taxon>Bacteria</taxon>
        <taxon>Fusobacteriati</taxon>
        <taxon>Fusobacteriota</taxon>
        <taxon>Fusobacteriia</taxon>
        <taxon>Fusobacteriales</taxon>
        <taxon>Fusobacteriaceae</taxon>
        <taxon>Fusobacterium</taxon>
    </lineage>
</organism>
<sequence>MEIIKLPSEIKKLRKQRRSKNLKKNKNAYRILKEMIVPNELKLWQFRKYYHPVLSIKEKDIVLNIGLDPWSVEGLKYIGDCKRFKINLGEPIPD</sequence>
<dbReference type="RefSeq" id="WP_005916308.1">
    <property type="nucleotide sequence ID" value="NZ_ALVD01000002.1"/>
</dbReference>
<proteinExistence type="predicted"/>
<reference evidence="2" key="1">
    <citation type="journal article" date="2012" name="J. Bacteriol.">
        <title>Draft Genome Sequence of Fusobacterium nucleatum ChDC F128, Isolated from a Periodontitis Lesion.</title>
        <authorList>
            <person name="Park S.N."/>
            <person name="Kong S.W."/>
            <person name="Kim H.S."/>
            <person name="Park M.S."/>
            <person name="Lee J.W."/>
            <person name="Cho E."/>
            <person name="Lim Y.K."/>
            <person name="Choi M.H."/>
            <person name="Chang Y.H."/>
            <person name="Shin J.H."/>
            <person name="Park H.S."/>
            <person name="Choi S.H."/>
            <person name="Kook J.K."/>
        </authorList>
    </citation>
    <scope>NUCLEOTIDE SEQUENCE [LARGE SCALE GENOMIC DNA]</scope>
    <source>
        <strain evidence="2">ChDC F128</strain>
    </source>
</reference>
<dbReference type="Proteomes" id="UP000004829">
    <property type="component" value="Unassembled WGS sequence"/>
</dbReference>
<accession>A0ABP2R899</accession>
<dbReference type="EMBL" id="ALVD01000002">
    <property type="protein sequence ID" value="EJU08395.1"/>
    <property type="molecule type" value="Genomic_DNA"/>
</dbReference>
<gene>
    <name evidence="1" type="ORF">B437_03721</name>
</gene>
<protein>
    <submittedName>
        <fullName evidence="1">Uncharacterized protein</fullName>
    </submittedName>
</protein>
<comment type="caution">
    <text evidence="1">The sequence shown here is derived from an EMBL/GenBank/DDBJ whole genome shotgun (WGS) entry which is preliminary data.</text>
</comment>
<evidence type="ECO:0000313" key="1">
    <source>
        <dbReference type="EMBL" id="EJU08395.1"/>
    </source>
</evidence>
<name>A0ABP2R899_9FUSO</name>
<keyword evidence="2" id="KW-1185">Reference proteome</keyword>